<dbReference type="InterPro" id="IPR018271">
    <property type="entry name" value="Ribosomal_uS14_CS"/>
</dbReference>
<dbReference type="Gene3D" id="1.10.287.1480">
    <property type="match status" value="1"/>
</dbReference>
<evidence type="ECO:0000256" key="5">
    <source>
        <dbReference type="ARBA" id="ARBA00022980"/>
    </source>
</evidence>
<evidence type="ECO:0000256" key="2">
    <source>
        <dbReference type="ARBA" id="ARBA00004514"/>
    </source>
</evidence>
<accession>T1KBB5</accession>
<evidence type="ECO:0000313" key="10">
    <source>
        <dbReference type="Proteomes" id="UP000015104"/>
    </source>
</evidence>
<reference evidence="9" key="2">
    <citation type="submission" date="2015-06" db="UniProtKB">
        <authorList>
            <consortium name="EnsemblMetazoa"/>
        </authorList>
    </citation>
    <scope>IDENTIFICATION</scope>
</reference>
<dbReference type="PROSITE" id="PS00527">
    <property type="entry name" value="RIBOSOMAL_S14"/>
    <property type="match status" value="1"/>
</dbReference>
<dbReference type="OrthoDB" id="413436at2759"/>
<dbReference type="PANTHER" id="PTHR19836">
    <property type="entry name" value="30S RIBOSOMAL PROTEIN S14"/>
    <property type="match status" value="1"/>
</dbReference>
<comment type="subcellular location">
    <subcellularLocation>
        <location evidence="2">Cytoplasm</location>
        <location evidence="2">Cytosol</location>
    </subcellularLocation>
    <subcellularLocation>
        <location evidence="1">Rough endoplasmic reticulum</location>
    </subcellularLocation>
</comment>
<dbReference type="GO" id="GO:0005829">
    <property type="term" value="C:cytosol"/>
    <property type="evidence" value="ECO:0007669"/>
    <property type="project" value="UniProtKB-SubCell"/>
</dbReference>
<dbReference type="Proteomes" id="UP000015104">
    <property type="component" value="Unassembled WGS sequence"/>
</dbReference>
<dbReference type="SUPFAM" id="SSF57716">
    <property type="entry name" value="Glucocorticoid receptor-like (DNA-binding domain)"/>
    <property type="match status" value="1"/>
</dbReference>
<dbReference type="GO" id="GO:0005763">
    <property type="term" value="C:mitochondrial small ribosomal subunit"/>
    <property type="evidence" value="ECO:0007669"/>
    <property type="project" value="TreeGrafter"/>
</dbReference>
<name>T1KBB5_TETUR</name>
<dbReference type="Pfam" id="PF00253">
    <property type="entry name" value="Ribosomal_S14"/>
    <property type="match status" value="1"/>
</dbReference>
<dbReference type="GO" id="GO:0003735">
    <property type="term" value="F:structural constituent of ribosome"/>
    <property type="evidence" value="ECO:0007669"/>
    <property type="project" value="InterPro"/>
</dbReference>
<keyword evidence="10" id="KW-1185">Reference proteome</keyword>
<dbReference type="OMA" id="WRCGITS"/>
<comment type="subunit">
    <text evidence="4">Component of the 40S small ribosomal subunit.</text>
</comment>
<proteinExistence type="inferred from homology"/>
<dbReference type="EMBL" id="CAEY01001946">
    <property type="status" value="NOT_ANNOTATED_CDS"/>
    <property type="molecule type" value="Genomic_DNA"/>
</dbReference>
<evidence type="ECO:0000256" key="3">
    <source>
        <dbReference type="ARBA" id="ARBA00009083"/>
    </source>
</evidence>
<sequence>MSLVSCKKLLDLSKQLVNHLILPNRGAKTKFAAYFPARPFKLRPDKLDVGMSGASYQTTIQRKRQVTDLNVPVFGETPVECLKWTNWKMLRDVRRRYVYSYHFPLSNNLTCLMRNNILPTTIKELALNEMGELPRARYSGWLVWRCGITSRPRGKYLKFKMSRIAFRNLADYNFVSGAMRSCWGP</sequence>
<evidence type="ECO:0000256" key="6">
    <source>
        <dbReference type="ARBA" id="ARBA00023274"/>
    </source>
</evidence>
<dbReference type="HOGENOM" id="CLU_1463132_0_0_1"/>
<dbReference type="KEGG" id="tut:107362429"/>
<evidence type="ECO:0000313" key="9">
    <source>
        <dbReference type="EnsemblMetazoa" id="tetur08g03500.1"/>
    </source>
</evidence>
<organism evidence="9 10">
    <name type="scientific">Tetranychus urticae</name>
    <name type="common">Two-spotted spider mite</name>
    <dbReference type="NCBI Taxonomy" id="32264"/>
    <lineage>
        <taxon>Eukaryota</taxon>
        <taxon>Metazoa</taxon>
        <taxon>Ecdysozoa</taxon>
        <taxon>Arthropoda</taxon>
        <taxon>Chelicerata</taxon>
        <taxon>Arachnida</taxon>
        <taxon>Acari</taxon>
        <taxon>Acariformes</taxon>
        <taxon>Trombidiformes</taxon>
        <taxon>Prostigmata</taxon>
        <taxon>Eleutherengona</taxon>
        <taxon>Raphignathae</taxon>
        <taxon>Tetranychoidea</taxon>
        <taxon>Tetranychidae</taxon>
        <taxon>Tetranychus</taxon>
    </lineage>
</organism>
<evidence type="ECO:0000256" key="7">
    <source>
        <dbReference type="ARBA" id="ARBA00035167"/>
    </source>
</evidence>
<comment type="similarity">
    <text evidence="3">Belongs to the universal ribosomal protein uS14 family.</text>
</comment>
<dbReference type="GO" id="GO:0006412">
    <property type="term" value="P:translation"/>
    <property type="evidence" value="ECO:0007669"/>
    <property type="project" value="InterPro"/>
</dbReference>
<evidence type="ECO:0000256" key="4">
    <source>
        <dbReference type="ARBA" id="ARBA00011542"/>
    </source>
</evidence>
<dbReference type="eggNOG" id="KOG1741">
    <property type="taxonomic scope" value="Eukaryota"/>
</dbReference>
<reference evidence="10" key="1">
    <citation type="submission" date="2011-08" db="EMBL/GenBank/DDBJ databases">
        <authorList>
            <person name="Rombauts S."/>
        </authorList>
    </citation>
    <scope>NUCLEOTIDE SEQUENCE</scope>
    <source>
        <strain evidence="10">London</strain>
    </source>
</reference>
<dbReference type="AlphaFoldDB" id="T1KBB5"/>
<dbReference type="InterPro" id="IPR001209">
    <property type="entry name" value="Ribosomal_uS14"/>
</dbReference>
<evidence type="ECO:0000256" key="1">
    <source>
        <dbReference type="ARBA" id="ARBA00004427"/>
    </source>
</evidence>
<dbReference type="STRING" id="32264.T1KBB5"/>
<evidence type="ECO:0000256" key="8">
    <source>
        <dbReference type="ARBA" id="ARBA00035455"/>
    </source>
</evidence>
<dbReference type="GO" id="GO:0005791">
    <property type="term" value="C:rough endoplasmic reticulum"/>
    <property type="evidence" value="ECO:0007669"/>
    <property type="project" value="UniProtKB-SubCell"/>
</dbReference>
<keyword evidence="6" id="KW-0687">Ribonucleoprotein</keyword>
<gene>
    <name evidence="9" type="primary">107362429</name>
</gene>
<dbReference type="EnsemblMetazoa" id="tetur08g03500.1">
    <property type="protein sequence ID" value="tetur08g03500.1"/>
    <property type="gene ID" value="tetur08g03500"/>
</dbReference>
<dbReference type="PANTHER" id="PTHR19836:SF19">
    <property type="entry name" value="SMALL RIBOSOMAL SUBUNIT PROTEIN US14M"/>
    <property type="match status" value="1"/>
</dbReference>
<protein>
    <recommendedName>
        <fullName evidence="7">Small ribosomal subunit protein uS14</fullName>
    </recommendedName>
    <alternativeName>
        <fullName evidence="8">40S ribosomal protein S29</fullName>
    </alternativeName>
</protein>
<keyword evidence="5" id="KW-0689">Ribosomal protein</keyword>